<dbReference type="InterPro" id="IPR010260">
    <property type="entry name" value="AlpA"/>
</dbReference>
<dbReference type="Pfam" id="PF05930">
    <property type="entry name" value="Phage_AlpA"/>
    <property type="match status" value="1"/>
</dbReference>
<accession>A0A850Q3N1</accession>
<comment type="caution">
    <text evidence="1">The sequence shown here is derived from an EMBL/GenBank/DDBJ whole genome shotgun (WGS) entry which is preliminary data.</text>
</comment>
<dbReference type="RefSeq" id="WP_177157308.1">
    <property type="nucleotide sequence ID" value="NZ_JABCJE010000002.1"/>
</dbReference>
<dbReference type="InterPro" id="IPR052931">
    <property type="entry name" value="Prophage_regulatory_activator"/>
</dbReference>
<dbReference type="AlphaFoldDB" id="A0A850Q3N1"/>
<dbReference type="PANTHER" id="PTHR36154:SF1">
    <property type="entry name" value="DNA-BINDING TRANSCRIPTIONAL ACTIVATOR ALPA"/>
    <property type="match status" value="1"/>
</dbReference>
<name>A0A850Q3N1_9RHOB</name>
<gene>
    <name evidence="1" type="ORF">HJ536_04560</name>
</gene>
<dbReference type="Proteomes" id="UP000592216">
    <property type="component" value="Unassembled WGS sequence"/>
</dbReference>
<evidence type="ECO:0000313" key="2">
    <source>
        <dbReference type="Proteomes" id="UP000592216"/>
    </source>
</evidence>
<dbReference type="PANTHER" id="PTHR36154">
    <property type="entry name" value="DNA-BINDING TRANSCRIPTIONAL ACTIVATOR ALPA"/>
    <property type="match status" value="1"/>
</dbReference>
<reference evidence="1 2" key="1">
    <citation type="submission" date="2020-04" db="EMBL/GenBank/DDBJ databases">
        <title>Donghicola sp., a member of the Rhodobacteraceae family isolated from mangrove forest in Thailand.</title>
        <authorList>
            <person name="Charoenyingcharoen P."/>
            <person name="Yukphan P."/>
        </authorList>
    </citation>
    <scope>NUCLEOTIDE SEQUENCE [LARGE SCALE GENOMIC DNA]</scope>
    <source>
        <strain evidence="1 2">B5-SW-15</strain>
    </source>
</reference>
<organism evidence="1 2">
    <name type="scientific">Donghicola mangrovi</name>
    <dbReference type="NCBI Taxonomy" id="2729614"/>
    <lineage>
        <taxon>Bacteria</taxon>
        <taxon>Pseudomonadati</taxon>
        <taxon>Pseudomonadota</taxon>
        <taxon>Alphaproteobacteria</taxon>
        <taxon>Rhodobacterales</taxon>
        <taxon>Roseobacteraceae</taxon>
        <taxon>Donghicola</taxon>
    </lineage>
</organism>
<protein>
    <submittedName>
        <fullName evidence="1">AlpA family phage regulatory protein</fullName>
    </submittedName>
</protein>
<proteinExistence type="predicted"/>
<dbReference type="Gene3D" id="1.10.238.160">
    <property type="match status" value="1"/>
</dbReference>
<evidence type="ECO:0000313" key="1">
    <source>
        <dbReference type="EMBL" id="NVO22622.1"/>
    </source>
</evidence>
<dbReference type="EMBL" id="JABCJE010000002">
    <property type="protein sequence ID" value="NVO22622.1"/>
    <property type="molecule type" value="Genomic_DNA"/>
</dbReference>
<sequence>MEYRKLIKIKDVCAITKLSRATIYRKQQAGDFPSAIQLSVRSVAWYADEIEVWLGSRPRSVNADAANI</sequence>